<organism evidence="3 4">
    <name type="scientific">Mycolicibacterium gadium</name>
    <name type="common">Mycobacterium gadium</name>
    <dbReference type="NCBI Taxonomy" id="1794"/>
    <lineage>
        <taxon>Bacteria</taxon>
        <taxon>Bacillati</taxon>
        <taxon>Actinomycetota</taxon>
        <taxon>Actinomycetes</taxon>
        <taxon>Mycobacteriales</taxon>
        <taxon>Mycobacteriaceae</taxon>
        <taxon>Mycolicibacterium</taxon>
    </lineage>
</organism>
<protein>
    <submittedName>
        <fullName evidence="3">OB-fold domain-containing protein</fullName>
    </submittedName>
</protein>
<dbReference type="EMBL" id="JAKZMO010000001">
    <property type="protein sequence ID" value="MDG5481215.1"/>
    <property type="molecule type" value="Genomic_DNA"/>
</dbReference>
<comment type="caution">
    <text evidence="3">The sequence shown here is derived from an EMBL/GenBank/DDBJ whole genome shotgun (WGS) entry which is preliminary data.</text>
</comment>
<dbReference type="PANTHER" id="PTHR34075:SF5">
    <property type="entry name" value="BLR3430 PROTEIN"/>
    <property type="match status" value="1"/>
</dbReference>
<accession>A0ABT6GIU0</accession>
<dbReference type="InterPro" id="IPR052513">
    <property type="entry name" value="Thioester_dehydratase-like"/>
</dbReference>
<sequence length="144" mass="16042">MPDEQASSSRPLPALSQLNRPYWTSGAEGVWRLQRCPECERIIHPPALRCQFDHATPEWVAMSGRGTVESWTVNHHSFFPGIPTPYVIAFVNPVEDPRARVLTNLIGVTPEDVVVGMPVRATFERGDDGAEGDAVYFPLFAPER</sequence>
<dbReference type="RefSeq" id="WP_278219314.1">
    <property type="nucleotide sequence ID" value="NZ_JAKZMO010000001.1"/>
</dbReference>
<reference evidence="3" key="1">
    <citation type="journal article" date="2023" name="Environ. Microbiol.">
        <title>The 2-methylpropene degradation pathway in Mycobacteriaceae family strains.</title>
        <authorList>
            <person name="Helbich S."/>
            <person name="Barrantes I."/>
            <person name="Dos Anjos Borges L.G."/>
            <person name="Pieper D.H."/>
            <person name="Vainshtein Y."/>
            <person name="Sohn K."/>
            <person name="Engesser K.H."/>
        </authorList>
    </citation>
    <scope>NUCLEOTIDE SEQUENCE</scope>
    <source>
        <strain evidence="3">IBE100</strain>
    </source>
</reference>
<dbReference type="InterPro" id="IPR022002">
    <property type="entry name" value="ChsH2_Znr"/>
</dbReference>
<dbReference type="InterPro" id="IPR002878">
    <property type="entry name" value="ChsH2_C"/>
</dbReference>
<keyword evidence="4" id="KW-1185">Reference proteome</keyword>
<evidence type="ECO:0000313" key="4">
    <source>
        <dbReference type="Proteomes" id="UP001154266"/>
    </source>
</evidence>
<name>A0ABT6GIU0_MYCGU</name>
<gene>
    <name evidence="3" type="ORF">MNO81_00185</name>
</gene>
<evidence type="ECO:0000259" key="2">
    <source>
        <dbReference type="Pfam" id="PF12172"/>
    </source>
</evidence>
<proteinExistence type="predicted"/>
<dbReference type="PANTHER" id="PTHR34075">
    <property type="entry name" value="BLR3430 PROTEIN"/>
    <property type="match status" value="1"/>
</dbReference>
<dbReference type="Proteomes" id="UP001154266">
    <property type="component" value="Unassembled WGS sequence"/>
</dbReference>
<feature type="domain" description="ChsH2 C-terminal OB-fold" evidence="1">
    <location>
        <begin position="59"/>
        <end position="124"/>
    </location>
</feature>
<evidence type="ECO:0000313" key="3">
    <source>
        <dbReference type="EMBL" id="MDG5481215.1"/>
    </source>
</evidence>
<dbReference type="Pfam" id="PF12172">
    <property type="entry name" value="zf-ChsH2"/>
    <property type="match status" value="1"/>
</dbReference>
<dbReference type="Pfam" id="PF01796">
    <property type="entry name" value="OB_ChsH2_C"/>
    <property type="match status" value="1"/>
</dbReference>
<feature type="domain" description="ChsH2 rubredoxin-like zinc ribbon" evidence="2">
    <location>
        <begin position="23"/>
        <end position="50"/>
    </location>
</feature>
<evidence type="ECO:0000259" key="1">
    <source>
        <dbReference type="Pfam" id="PF01796"/>
    </source>
</evidence>
<dbReference type="InterPro" id="IPR012340">
    <property type="entry name" value="NA-bd_OB-fold"/>
</dbReference>
<dbReference type="SUPFAM" id="SSF50249">
    <property type="entry name" value="Nucleic acid-binding proteins"/>
    <property type="match status" value="1"/>
</dbReference>